<feature type="compositionally biased region" description="Basic residues" evidence="1">
    <location>
        <begin position="109"/>
        <end position="118"/>
    </location>
</feature>
<feature type="compositionally biased region" description="Basic and acidic residues" evidence="1">
    <location>
        <begin position="119"/>
        <end position="139"/>
    </location>
</feature>
<evidence type="ECO:0000313" key="3">
    <source>
        <dbReference type="Proteomes" id="UP001189429"/>
    </source>
</evidence>
<evidence type="ECO:0000313" key="2">
    <source>
        <dbReference type="EMBL" id="CAK0906573.1"/>
    </source>
</evidence>
<feature type="non-terminal residue" evidence="2">
    <location>
        <position position="1"/>
    </location>
</feature>
<evidence type="ECO:0008006" key="4">
    <source>
        <dbReference type="Google" id="ProtNLM"/>
    </source>
</evidence>
<reference evidence="2" key="1">
    <citation type="submission" date="2023-10" db="EMBL/GenBank/DDBJ databases">
        <authorList>
            <person name="Chen Y."/>
            <person name="Shah S."/>
            <person name="Dougan E. K."/>
            <person name="Thang M."/>
            <person name="Chan C."/>
        </authorList>
    </citation>
    <scope>NUCLEOTIDE SEQUENCE [LARGE SCALE GENOMIC DNA]</scope>
</reference>
<protein>
    <recommendedName>
        <fullName evidence="4">Ribosome biogenesis protein NOP53</fullName>
    </recommendedName>
</protein>
<organism evidence="2 3">
    <name type="scientific">Prorocentrum cordatum</name>
    <dbReference type="NCBI Taxonomy" id="2364126"/>
    <lineage>
        <taxon>Eukaryota</taxon>
        <taxon>Sar</taxon>
        <taxon>Alveolata</taxon>
        <taxon>Dinophyceae</taxon>
        <taxon>Prorocentrales</taxon>
        <taxon>Prorocentraceae</taxon>
        <taxon>Prorocentrum</taxon>
    </lineage>
</organism>
<sequence>SASGRGALSGCSAAMGKKTNNMPVRKKKLKHANNFQFQSRGGLGSRRAKGRESKRRERLAEQMALEKGVPAQLEAAPKAEEAERDLLDLAKAQEDRAACEDPEAPLSRTARKKRRIAARKAEARHEEKRRSEAELERSHLPGAGIRQGTVQFADDAGEDAAPGGGSGGARAQAAASSGARPRGSAGPWGALLQRGCLLPGASVVLVGLQGAAELNGRLATCARWDDGRARWLVRLEGGTEKLLRPENVELNTGTAPVLWAGAQGRRVPGAARRRRNAAQHAGRVPAGGFVTASEAELAWAAGGPRLDARLLCLADARADAEVAERSLTVELGGRLCDDVVDVGSVRSAGEGGSAWLAPGTWQAVDPEAEAKVFAEGIAAGWRLAGLEKGAPWDLVRGGRLFEWDGHQQHKKQAVAKRWAARWRRRAESSQGAGLMQKVRARADHLALRRELDAEIALNHHIKELWRKHTRQATSM</sequence>
<name>A0ABN9Y690_9DINO</name>
<feature type="compositionally biased region" description="Low complexity" evidence="1">
    <location>
        <begin position="169"/>
        <end position="185"/>
    </location>
</feature>
<feature type="compositionally biased region" description="Basic and acidic residues" evidence="1">
    <location>
        <begin position="50"/>
        <end position="60"/>
    </location>
</feature>
<dbReference type="EMBL" id="CAUYUJ010021714">
    <property type="protein sequence ID" value="CAK0906573.1"/>
    <property type="molecule type" value="Genomic_DNA"/>
</dbReference>
<evidence type="ECO:0000256" key="1">
    <source>
        <dbReference type="SAM" id="MobiDB-lite"/>
    </source>
</evidence>
<feature type="compositionally biased region" description="Basic and acidic residues" evidence="1">
    <location>
        <begin position="77"/>
        <end position="99"/>
    </location>
</feature>
<accession>A0ABN9Y690</accession>
<keyword evidence="3" id="KW-1185">Reference proteome</keyword>
<gene>
    <name evidence="2" type="ORF">PCOR1329_LOCUS81846</name>
</gene>
<proteinExistence type="predicted"/>
<feature type="region of interest" description="Disordered" evidence="1">
    <location>
        <begin position="1"/>
        <end position="185"/>
    </location>
</feature>
<dbReference type="Proteomes" id="UP001189429">
    <property type="component" value="Unassembled WGS sequence"/>
</dbReference>
<comment type="caution">
    <text evidence="2">The sequence shown here is derived from an EMBL/GenBank/DDBJ whole genome shotgun (WGS) entry which is preliminary data.</text>
</comment>